<evidence type="ECO:0000313" key="2">
    <source>
        <dbReference type="Proteomes" id="UP000813385"/>
    </source>
</evidence>
<keyword evidence="2" id="KW-1185">Reference proteome</keyword>
<proteinExistence type="predicted"/>
<gene>
    <name evidence="1" type="ORF">B0T11DRAFT_301519</name>
</gene>
<dbReference type="AlphaFoldDB" id="A0A8K0TFK2"/>
<evidence type="ECO:0000313" key="1">
    <source>
        <dbReference type="EMBL" id="KAH7354541.1"/>
    </source>
</evidence>
<name>A0A8K0TFK2_9PEZI</name>
<reference evidence="1" key="1">
    <citation type="journal article" date="2021" name="Nat. Commun.">
        <title>Genetic determinants of endophytism in the Arabidopsis root mycobiome.</title>
        <authorList>
            <person name="Mesny F."/>
            <person name="Miyauchi S."/>
            <person name="Thiergart T."/>
            <person name="Pickel B."/>
            <person name="Atanasova L."/>
            <person name="Karlsson M."/>
            <person name="Huettel B."/>
            <person name="Barry K.W."/>
            <person name="Haridas S."/>
            <person name="Chen C."/>
            <person name="Bauer D."/>
            <person name="Andreopoulos W."/>
            <person name="Pangilinan J."/>
            <person name="LaButti K."/>
            <person name="Riley R."/>
            <person name="Lipzen A."/>
            <person name="Clum A."/>
            <person name="Drula E."/>
            <person name="Henrissat B."/>
            <person name="Kohler A."/>
            <person name="Grigoriev I.V."/>
            <person name="Martin F.M."/>
            <person name="Hacquard S."/>
        </authorList>
    </citation>
    <scope>NUCLEOTIDE SEQUENCE</scope>
    <source>
        <strain evidence="1">MPI-CAGE-AT-0016</strain>
    </source>
</reference>
<dbReference type="Proteomes" id="UP000813385">
    <property type="component" value="Unassembled WGS sequence"/>
</dbReference>
<sequence length="285" mass="30482">MVSRKARALAADSLSVILDRPVSSGARAKAGLAVNGGVSTSAPGAGRGLTSALLAVPGEDYIIDLAGGIGFTCIKPDISAQEPAMHTSSRLLPGYARRVRVCIDNNSYFFAGATDPDNNCQKEDTGGSCDGFQVLPGFDELDGINWGRIKPEDLVEGSNGVEAIDRVNKNFLSSIQDVNLRAPGMKIASSEAAVQTTTTKSSLGIEGLNPRSRARRKVELVLMACVVRLDDVSSELQVMQEYSHEVSNVFSFSQDASHSTLIDRRQMIVFVVAMRIRSCSEDENP</sequence>
<accession>A0A8K0TFK2</accession>
<comment type="caution">
    <text evidence="1">The sequence shown here is derived from an EMBL/GenBank/DDBJ whole genome shotgun (WGS) entry which is preliminary data.</text>
</comment>
<organism evidence="1 2">
    <name type="scientific">Plectosphaerella cucumerina</name>
    <dbReference type="NCBI Taxonomy" id="40658"/>
    <lineage>
        <taxon>Eukaryota</taxon>
        <taxon>Fungi</taxon>
        <taxon>Dikarya</taxon>
        <taxon>Ascomycota</taxon>
        <taxon>Pezizomycotina</taxon>
        <taxon>Sordariomycetes</taxon>
        <taxon>Hypocreomycetidae</taxon>
        <taxon>Glomerellales</taxon>
        <taxon>Plectosphaerellaceae</taxon>
        <taxon>Plectosphaerella</taxon>
    </lineage>
</organism>
<protein>
    <submittedName>
        <fullName evidence="1">Uncharacterized protein</fullName>
    </submittedName>
</protein>
<dbReference type="EMBL" id="JAGPXD010000005">
    <property type="protein sequence ID" value="KAH7354541.1"/>
    <property type="molecule type" value="Genomic_DNA"/>
</dbReference>